<sequence>MCSRIVKDAHGQTQHTYGVPRPVRSYADHTGSSRLLPSSRIFTDQNCSFDLSKTAVCASGAPRTFPDVQGHSQIDTELHGTHAGSFRI</sequence>
<proteinExistence type="predicted"/>
<dbReference type="EMBL" id="JAIWYP010000001">
    <property type="protein sequence ID" value="KAH3880195.1"/>
    <property type="molecule type" value="Genomic_DNA"/>
</dbReference>
<organism evidence="2 3">
    <name type="scientific">Dreissena polymorpha</name>
    <name type="common">Zebra mussel</name>
    <name type="synonym">Mytilus polymorpha</name>
    <dbReference type="NCBI Taxonomy" id="45954"/>
    <lineage>
        <taxon>Eukaryota</taxon>
        <taxon>Metazoa</taxon>
        <taxon>Spiralia</taxon>
        <taxon>Lophotrochozoa</taxon>
        <taxon>Mollusca</taxon>
        <taxon>Bivalvia</taxon>
        <taxon>Autobranchia</taxon>
        <taxon>Heteroconchia</taxon>
        <taxon>Euheterodonta</taxon>
        <taxon>Imparidentia</taxon>
        <taxon>Neoheterodontei</taxon>
        <taxon>Myida</taxon>
        <taxon>Dreissenoidea</taxon>
        <taxon>Dreissenidae</taxon>
        <taxon>Dreissena</taxon>
    </lineage>
</organism>
<reference evidence="2" key="1">
    <citation type="journal article" date="2019" name="bioRxiv">
        <title>The Genome of the Zebra Mussel, Dreissena polymorpha: A Resource for Invasive Species Research.</title>
        <authorList>
            <person name="McCartney M.A."/>
            <person name="Auch B."/>
            <person name="Kono T."/>
            <person name="Mallez S."/>
            <person name="Zhang Y."/>
            <person name="Obille A."/>
            <person name="Becker A."/>
            <person name="Abrahante J.E."/>
            <person name="Garbe J."/>
            <person name="Badalamenti J.P."/>
            <person name="Herman A."/>
            <person name="Mangelson H."/>
            <person name="Liachko I."/>
            <person name="Sullivan S."/>
            <person name="Sone E.D."/>
            <person name="Koren S."/>
            <person name="Silverstein K.A.T."/>
            <person name="Beckman K.B."/>
            <person name="Gohl D.M."/>
        </authorList>
    </citation>
    <scope>NUCLEOTIDE SEQUENCE</scope>
    <source>
        <strain evidence="2">Duluth1</strain>
        <tissue evidence="2">Whole animal</tissue>
    </source>
</reference>
<gene>
    <name evidence="2" type="ORF">DPMN_004105</name>
</gene>
<protein>
    <submittedName>
        <fullName evidence="2">Uncharacterized protein</fullName>
    </submittedName>
</protein>
<evidence type="ECO:0000313" key="3">
    <source>
        <dbReference type="Proteomes" id="UP000828390"/>
    </source>
</evidence>
<comment type="caution">
    <text evidence="2">The sequence shown here is derived from an EMBL/GenBank/DDBJ whole genome shotgun (WGS) entry which is preliminary data.</text>
</comment>
<reference evidence="2" key="2">
    <citation type="submission" date="2020-11" db="EMBL/GenBank/DDBJ databases">
        <authorList>
            <person name="McCartney M.A."/>
            <person name="Auch B."/>
            <person name="Kono T."/>
            <person name="Mallez S."/>
            <person name="Becker A."/>
            <person name="Gohl D.M."/>
            <person name="Silverstein K.A.T."/>
            <person name="Koren S."/>
            <person name="Bechman K.B."/>
            <person name="Herman A."/>
            <person name="Abrahante J.E."/>
            <person name="Garbe J."/>
        </authorList>
    </citation>
    <scope>NUCLEOTIDE SEQUENCE</scope>
    <source>
        <strain evidence="2">Duluth1</strain>
        <tissue evidence="2">Whole animal</tissue>
    </source>
</reference>
<feature type="region of interest" description="Disordered" evidence="1">
    <location>
        <begin position="1"/>
        <end position="31"/>
    </location>
</feature>
<keyword evidence="3" id="KW-1185">Reference proteome</keyword>
<feature type="region of interest" description="Disordered" evidence="1">
    <location>
        <begin position="66"/>
        <end position="88"/>
    </location>
</feature>
<feature type="compositionally biased region" description="Basic and acidic residues" evidence="1">
    <location>
        <begin position="1"/>
        <end position="10"/>
    </location>
</feature>
<accession>A0A9D4MQ72</accession>
<evidence type="ECO:0000256" key="1">
    <source>
        <dbReference type="SAM" id="MobiDB-lite"/>
    </source>
</evidence>
<name>A0A9D4MQ72_DREPO</name>
<evidence type="ECO:0000313" key="2">
    <source>
        <dbReference type="EMBL" id="KAH3880195.1"/>
    </source>
</evidence>
<dbReference type="AlphaFoldDB" id="A0A9D4MQ72"/>
<dbReference type="Proteomes" id="UP000828390">
    <property type="component" value="Unassembled WGS sequence"/>
</dbReference>